<keyword evidence="4" id="KW-1185">Reference proteome</keyword>
<gene>
    <name evidence="3" type="ORF">ASPCADRAFT_1554</name>
</gene>
<evidence type="ECO:0000313" key="4">
    <source>
        <dbReference type="Proteomes" id="UP000188318"/>
    </source>
</evidence>
<dbReference type="EMBL" id="KV907494">
    <property type="protein sequence ID" value="OOF99883.1"/>
    <property type="molecule type" value="Genomic_DNA"/>
</dbReference>
<feature type="region of interest" description="Disordered" evidence="1">
    <location>
        <begin position="36"/>
        <end position="76"/>
    </location>
</feature>
<dbReference type="Proteomes" id="UP000188318">
    <property type="component" value="Unassembled WGS sequence"/>
</dbReference>
<dbReference type="VEuPathDB" id="FungiDB:ASPCADRAFT_1554"/>
<evidence type="ECO:0000256" key="1">
    <source>
        <dbReference type="SAM" id="MobiDB-lite"/>
    </source>
</evidence>
<evidence type="ECO:0000259" key="2">
    <source>
        <dbReference type="Pfam" id="PF11160"/>
    </source>
</evidence>
<dbReference type="OrthoDB" id="10052172at2759"/>
<dbReference type="AlphaFoldDB" id="A0A1R3RZI2"/>
<dbReference type="InterPro" id="IPR021331">
    <property type="entry name" value="Hva1_TUDOR"/>
</dbReference>
<accession>A0A1R3RZI2</accession>
<reference evidence="4" key="1">
    <citation type="journal article" date="2017" name="Genome Biol.">
        <title>Comparative genomics reveals high biological diversity and specific adaptations in the industrially and medically important fungal genus Aspergillus.</title>
        <authorList>
            <person name="de Vries R.P."/>
            <person name="Riley R."/>
            <person name="Wiebenga A."/>
            <person name="Aguilar-Osorio G."/>
            <person name="Amillis S."/>
            <person name="Uchima C.A."/>
            <person name="Anderluh G."/>
            <person name="Asadollahi M."/>
            <person name="Askin M."/>
            <person name="Barry K."/>
            <person name="Battaglia E."/>
            <person name="Bayram O."/>
            <person name="Benocci T."/>
            <person name="Braus-Stromeyer S.A."/>
            <person name="Caldana C."/>
            <person name="Canovas D."/>
            <person name="Cerqueira G.C."/>
            <person name="Chen F."/>
            <person name="Chen W."/>
            <person name="Choi C."/>
            <person name="Clum A."/>
            <person name="Dos Santos R.A."/>
            <person name="Damasio A.R."/>
            <person name="Diallinas G."/>
            <person name="Emri T."/>
            <person name="Fekete E."/>
            <person name="Flipphi M."/>
            <person name="Freyberg S."/>
            <person name="Gallo A."/>
            <person name="Gournas C."/>
            <person name="Habgood R."/>
            <person name="Hainaut M."/>
            <person name="Harispe M.L."/>
            <person name="Henrissat B."/>
            <person name="Hilden K.S."/>
            <person name="Hope R."/>
            <person name="Hossain A."/>
            <person name="Karabika E."/>
            <person name="Karaffa L."/>
            <person name="Karanyi Z."/>
            <person name="Krasevec N."/>
            <person name="Kuo A."/>
            <person name="Kusch H."/>
            <person name="LaButti K."/>
            <person name="Lagendijk E.L."/>
            <person name="Lapidus A."/>
            <person name="Levasseur A."/>
            <person name="Lindquist E."/>
            <person name="Lipzen A."/>
            <person name="Logrieco A.F."/>
            <person name="MacCabe A."/>
            <person name="Maekelae M.R."/>
            <person name="Malavazi I."/>
            <person name="Melin P."/>
            <person name="Meyer V."/>
            <person name="Mielnichuk N."/>
            <person name="Miskei M."/>
            <person name="Molnar A.P."/>
            <person name="Mule G."/>
            <person name="Ngan C.Y."/>
            <person name="Orejas M."/>
            <person name="Orosz E."/>
            <person name="Ouedraogo J.P."/>
            <person name="Overkamp K.M."/>
            <person name="Park H.-S."/>
            <person name="Perrone G."/>
            <person name="Piumi F."/>
            <person name="Punt P.J."/>
            <person name="Ram A.F."/>
            <person name="Ramon A."/>
            <person name="Rauscher S."/>
            <person name="Record E."/>
            <person name="Riano-Pachon D.M."/>
            <person name="Robert V."/>
            <person name="Roehrig J."/>
            <person name="Ruller R."/>
            <person name="Salamov A."/>
            <person name="Salih N.S."/>
            <person name="Samson R.A."/>
            <person name="Sandor E."/>
            <person name="Sanguinetti M."/>
            <person name="Schuetze T."/>
            <person name="Sepcic K."/>
            <person name="Shelest E."/>
            <person name="Sherlock G."/>
            <person name="Sophianopoulou V."/>
            <person name="Squina F.M."/>
            <person name="Sun H."/>
            <person name="Susca A."/>
            <person name="Todd R.B."/>
            <person name="Tsang A."/>
            <person name="Unkles S.E."/>
            <person name="van de Wiele N."/>
            <person name="van Rossen-Uffink D."/>
            <person name="Oliveira J.V."/>
            <person name="Vesth T.C."/>
            <person name="Visser J."/>
            <person name="Yu J.-H."/>
            <person name="Zhou M."/>
            <person name="Andersen M.R."/>
            <person name="Archer D.B."/>
            <person name="Baker S.E."/>
            <person name="Benoit I."/>
            <person name="Brakhage A.A."/>
            <person name="Braus G.H."/>
            <person name="Fischer R."/>
            <person name="Frisvad J.C."/>
            <person name="Goldman G.H."/>
            <person name="Houbraken J."/>
            <person name="Oakley B."/>
            <person name="Pocsi I."/>
            <person name="Scazzocchio C."/>
            <person name="Seiboth B."/>
            <person name="vanKuyk P.A."/>
            <person name="Wortman J."/>
            <person name="Dyer P.S."/>
            <person name="Grigoriev I.V."/>
        </authorList>
    </citation>
    <scope>NUCLEOTIDE SEQUENCE [LARGE SCALE GENOMIC DNA]</scope>
    <source>
        <strain evidence="4">ITEM 5010</strain>
    </source>
</reference>
<organism evidence="3 4">
    <name type="scientific">Aspergillus carbonarius (strain ITEM 5010)</name>
    <dbReference type="NCBI Taxonomy" id="602072"/>
    <lineage>
        <taxon>Eukaryota</taxon>
        <taxon>Fungi</taxon>
        <taxon>Dikarya</taxon>
        <taxon>Ascomycota</taxon>
        <taxon>Pezizomycotina</taxon>
        <taxon>Eurotiomycetes</taxon>
        <taxon>Eurotiomycetidae</taxon>
        <taxon>Eurotiales</taxon>
        <taxon>Aspergillaceae</taxon>
        <taxon>Aspergillus</taxon>
        <taxon>Aspergillus subgen. Circumdati</taxon>
    </lineage>
</organism>
<dbReference type="OMA" id="MPQYRNG"/>
<proteinExistence type="predicted"/>
<sequence length="76" mass="8277">MPDYTIGDTVRYKPIGGPDSKTAEAIGTVREVRTHPGTMTGRNVEASDEMPRDEIENAHTHKRSAIKESSILGPAE</sequence>
<evidence type="ECO:0000313" key="3">
    <source>
        <dbReference type="EMBL" id="OOF99883.1"/>
    </source>
</evidence>
<dbReference type="Pfam" id="PF11160">
    <property type="entry name" value="Hva1_TUDOR"/>
    <property type="match status" value="1"/>
</dbReference>
<name>A0A1R3RZI2_ASPC5</name>
<feature type="domain" description="Hypervirulence associated protein TUDOR" evidence="2">
    <location>
        <begin position="7"/>
        <end position="71"/>
    </location>
</feature>
<feature type="compositionally biased region" description="Basic and acidic residues" evidence="1">
    <location>
        <begin position="49"/>
        <end position="59"/>
    </location>
</feature>
<protein>
    <recommendedName>
        <fullName evidence="2">Hypervirulence associated protein TUDOR domain-containing protein</fullName>
    </recommendedName>
</protein>